<comment type="similarity">
    <text evidence="6">Belongs to the peptidase M48 family.</text>
</comment>
<dbReference type="STRING" id="203124.Tery_1907"/>
<dbReference type="InterPro" id="IPR001915">
    <property type="entry name" value="Peptidase_M48"/>
</dbReference>
<keyword evidence="1 6" id="KW-0645">Protease</keyword>
<evidence type="ECO:0000256" key="6">
    <source>
        <dbReference type="RuleBase" id="RU003983"/>
    </source>
</evidence>
<keyword evidence="4 6" id="KW-0862">Zinc</keyword>
<evidence type="ECO:0000256" key="4">
    <source>
        <dbReference type="ARBA" id="ARBA00022833"/>
    </source>
</evidence>
<dbReference type="Gene3D" id="3.30.2010.10">
    <property type="entry name" value="Metalloproteases ('zincins'), catalytic domain"/>
    <property type="match status" value="1"/>
</dbReference>
<keyword evidence="5 6" id="KW-0482">Metalloprotease</keyword>
<dbReference type="KEGG" id="ter:Tery_1907"/>
<protein>
    <submittedName>
        <fullName evidence="8">Peptidase M48, Ste24p</fullName>
    </submittedName>
</protein>
<dbReference type="CDD" id="cd07325">
    <property type="entry name" value="M48_Ste24p_like"/>
    <property type="match status" value="1"/>
</dbReference>
<dbReference type="HOGENOM" id="CLU_052979_1_0_3"/>
<dbReference type="PANTHER" id="PTHR10120">
    <property type="entry name" value="CAAX PRENYL PROTEASE 1"/>
    <property type="match status" value="1"/>
</dbReference>
<feature type="domain" description="Peptidase M48" evidence="7">
    <location>
        <begin position="66"/>
        <end position="261"/>
    </location>
</feature>
<dbReference type="GO" id="GO:0046872">
    <property type="term" value="F:metal ion binding"/>
    <property type="evidence" value="ECO:0007669"/>
    <property type="project" value="UniProtKB-KW"/>
</dbReference>
<evidence type="ECO:0000313" key="8">
    <source>
        <dbReference type="EMBL" id="ABG51162.1"/>
    </source>
</evidence>
<proteinExistence type="inferred from homology"/>
<dbReference type="GO" id="GO:0006508">
    <property type="term" value="P:proteolysis"/>
    <property type="evidence" value="ECO:0007669"/>
    <property type="project" value="UniProtKB-KW"/>
</dbReference>
<keyword evidence="2" id="KW-0479">Metal-binding</keyword>
<evidence type="ECO:0000256" key="3">
    <source>
        <dbReference type="ARBA" id="ARBA00022801"/>
    </source>
</evidence>
<evidence type="ECO:0000256" key="5">
    <source>
        <dbReference type="ARBA" id="ARBA00023049"/>
    </source>
</evidence>
<sequence length="291" mass="32305">MALTKTQLIGLKANHFRHPLDLEATNALKQLPGIDLLVRQLLSPLGEQFFYMENIASSVLVSEAQLPNLHKTLLDACQALDIEPPQLYIRQNPVPNAYTFAMRGKQPFIVVHTSLIELLNLEEIQAVLGHELGHLKCEHGVYLTLGNLIVLAAGQISTWGGIIAQSLQSKILEWLRCAEFSCDRAALLATQNSQVVVSALMKLAGGSPTISPQLNVDAFLAQARAYNELSNTEVGEVLKEVQTAQLTHPLPVLRAKEIDMWASSKKYQDILQNLAKDVYNNQRIKGGWRNW</sequence>
<comment type="cofactor">
    <cofactor evidence="6">
        <name>Zn(2+)</name>
        <dbReference type="ChEBI" id="CHEBI:29105"/>
    </cofactor>
    <text evidence="6">Binds 1 zinc ion per subunit.</text>
</comment>
<dbReference type="GO" id="GO:0004222">
    <property type="term" value="F:metalloendopeptidase activity"/>
    <property type="evidence" value="ECO:0007669"/>
    <property type="project" value="InterPro"/>
</dbReference>
<name>Q114B2_TRIEI</name>
<dbReference type="AlphaFoldDB" id="Q114B2"/>
<dbReference type="RefSeq" id="WP_011611535.1">
    <property type="nucleotide sequence ID" value="NC_008312.1"/>
</dbReference>
<dbReference type="Pfam" id="PF01435">
    <property type="entry name" value="Peptidase_M48"/>
    <property type="match status" value="1"/>
</dbReference>
<dbReference type="OrthoDB" id="9810445at2"/>
<dbReference type="MEROPS" id="M48.021"/>
<evidence type="ECO:0000259" key="7">
    <source>
        <dbReference type="Pfam" id="PF01435"/>
    </source>
</evidence>
<dbReference type="FunFam" id="3.30.2010.10:FF:000007">
    <property type="entry name" value="Peptidase M48 family protein"/>
    <property type="match status" value="1"/>
</dbReference>
<dbReference type="EMBL" id="CP000393">
    <property type="protein sequence ID" value="ABG51162.1"/>
    <property type="molecule type" value="Genomic_DNA"/>
</dbReference>
<evidence type="ECO:0000256" key="1">
    <source>
        <dbReference type="ARBA" id="ARBA00022670"/>
    </source>
</evidence>
<accession>Q114B2</accession>
<dbReference type="eggNOG" id="COG0501">
    <property type="taxonomic scope" value="Bacteria"/>
</dbReference>
<organism evidence="8">
    <name type="scientific">Trichodesmium erythraeum (strain IMS101)</name>
    <dbReference type="NCBI Taxonomy" id="203124"/>
    <lineage>
        <taxon>Bacteria</taxon>
        <taxon>Bacillati</taxon>
        <taxon>Cyanobacteriota</taxon>
        <taxon>Cyanophyceae</taxon>
        <taxon>Oscillatoriophycideae</taxon>
        <taxon>Oscillatoriales</taxon>
        <taxon>Microcoleaceae</taxon>
        <taxon>Trichodesmium</taxon>
    </lineage>
</organism>
<keyword evidence="3 6" id="KW-0378">Hydrolase</keyword>
<gene>
    <name evidence="8" type="ordered locus">Tery_1907</name>
</gene>
<evidence type="ECO:0000256" key="2">
    <source>
        <dbReference type="ARBA" id="ARBA00022723"/>
    </source>
</evidence>
<reference evidence="8" key="1">
    <citation type="submission" date="2006-06" db="EMBL/GenBank/DDBJ databases">
        <title>Complete sequence of Trichodesmium erythraeum IMS101.</title>
        <authorList>
            <consortium name="US DOE Joint Genome Institute"/>
            <person name="Copeland A."/>
            <person name="Lucas S."/>
            <person name="Lapidus A."/>
            <person name="Barry K."/>
            <person name="Detter J.C."/>
            <person name="Glavina del Rio T."/>
            <person name="Hammon N."/>
            <person name="Israni S."/>
            <person name="Dalin E."/>
            <person name="Tice H."/>
            <person name="Pitluck S."/>
            <person name="Kiss H."/>
            <person name="Munk A.C."/>
            <person name="Brettin T."/>
            <person name="Bruce D."/>
            <person name="Han C."/>
            <person name="Tapia R."/>
            <person name="Gilna P."/>
            <person name="Schmutz J."/>
            <person name="Larimer F."/>
            <person name="Land M."/>
            <person name="Hauser L."/>
            <person name="Kyrpides N."/>
            <person name="Kim E."/>
            <person name="Richardson P."/>
        </authorList>
    </citation>
    <scope>NUCLEOTIDE SEQUENCE [LARGE SCALE GENOMIC DNA]</scope>
    <source>
        <strain evidence="8">IMS101</strain>
    </source>
</reference>